<sequence>MIILDTNVLTALMQVENTERRVERWLRGVAEQSTVTSITRAEILSGIALLPRGNRRTALRDAADRAFASFPEALSFDHSSAAEYAAVLEIRKAAGRPISVQDAMIAAIARQTGAGLATRNTKDFDGLGLRLVDPWTAGPTGA</sequence>
<evidence type="ECO:0000313" key="10">
    <source>
        <dbReference type="EMBL" id="SEB93236.1"/>
    </source>
</evidence>
<dbReference type="EC" id="3.1.-.-" evidence="8"/>
<keyword evidence="11" id="KW-1185">Reference proteome</keyword>
<reference evidence="11" key="1">
    <citation type="submission" date="2016-10" db="EMBL/GenBank/DDBJ databases">
        <authorList>
            <person name="Varghese N."/>
            <person name="Submissions S."/>
        </authorList>
    </citation>
    <scope>NUCLEOTIDE SEQUENCE [LARGE SCALE GENOMIC DNA]</scope>
    <source>
        <strain evidence="11">DSM 44234</strain>
    </source>
</reference>
<keyword evidence="5 8" id="KW-0378">Hydrolase</keyword>
<dbReference type="SUPFAM" id="SSF88723">
    <property type="entry name" value="PIN domain-like"/>
    <property type="match status" value="1"/>
</dbReference>
<keyword evidence="2 8" id="KW-1277">Toxin-antitoxin system</keyword>
<evidence type="ECO:0000256" key="5">
    <source>
        <dbReference type="ARBA" id="ARBA00022801"/>
    </source>
</evidence>
<evidence type="ECO:0000256" key="1">
    <source>
        <dbReference type="ARBA" id="ARBA00001946"/>
    </source>
</evidence>
<dbReference type="InterPro" id="IPR002716">
    <property type="entry name" value="PIN_dom"/>
</dbReference>
<keyword evidence="3 8" id="KW-0540">Nuclease</keyword>
<evidence type="ECO:0000256" key="3">
    <source>
        <dbReference type="ARBA" id="ARBA00022722"/>
    </source>
</evidence>
<comment type="cofactor">
    <cofactor evidence="1 8">
        <name>Mg(2+)</name>
        <dbReference type="ChEBI" id="CHEBI:18420"/>
    </cofactor>
</comment>
<dbReference type="OrthoDB" id="9815354at2"/>
<feature type="domain" description="PIN" evidence="9">
    <location>
        <begin position="2"/>
        <end position="124"/>
    </location>
</feature>
<evidence type="ECO:0000256" key="8">
    <source>
        <dbReference type="HAMAP-Rule" id="MF_00265"/>
    </source>
</evidence>
<dbReference type="GO" id="GO:0004540">
    <property type="term" value="F:RNA nuclease activity"/>
    <property type="evidence" value="ECO:0007669"/>
    <property type="project" value="InterPro"/>
</dbReference>
<comment type="function">
    <text evidence="8">Toxic component of a toxin-antitoxin (TA) system. An RNase.</text>
</comment>
<dbReference type="GO" id="GO:0000287">
    <property type="term" value="F:magnesium ion binding"/>
    <property type="evidence" value="ECO:0007669"/>
    <property type="project" value="UniProtKB-UniRule"/>
</dbReference>
<dbReference type="InterPro" id="IPR050556">
    <property type="entry name" value="Type_II_TA_system_RNase"/>
</dbReference>
<dbReference type="CDD" id="cd18731">
    <property type="entry name" value="PIN_NgFitB-like"/>
    <property type="match status" value="1"/>
</dbReference>
<dbReference type="GO" id="GO:0090729">
    <property type="term" value="F:toxin activity"/>
    <property type="evidence" value="ECO:0007669"/>
    <property type="project" value="UniProtKB-KW"/>
</dbReference>
<evidence type="ECO:0000256" key="4">
    <source>
        <dbReference type="ARBA" id="ARBA00022723"/>
    </source>
</evidence>
<accession>A0A1H4NDD2</accession>
<dbReference type="AlphaFoldDB" id="A0A1H4NDD2"/>
<evidence type="ECO:0000259" key="9">
    <source>
        <dbReference type="Pfam" id="PF01850"/>
    </source>
</evidence>
<comment type="similarity">
    <text evidence="7 8">Belongs to the PINc/VapC protein family.</text>
</comment>
<evidence type="ECO:0000313" key="11">
    <source>
        <dbReference type="Proteomes" id="UP000182241"/>
    </source>
</evidence>
<proteinExistence type="inferred from homology"/>
<keyword evidence="8" id="KW-0800">Toxin</keyword>
<dbReference type="RefSeq" id="WP_068740915.1">
    <property type="nucleotide sequence ID" value="NZ_CBDRGN010000004.1"/>
</dbReference>
<dbReference type="PANTHER" id="PTHR33653:SF1">
    <property type="entry name" value="RIBONUCLEASE VAPC2"/>
    <property type="match status" value="1"/>
</dbReference>
<dbReference type="STRING" id="57704.SAMN04489793_1135"/>
<dbReference type="Pfam" id="PF01850">
    <property type="entry name" value="PIN"/>
    <property type="match status" value="1"/>
</dbReference>
<gene>
    <name evidence="8" type="primary">vapC</name>
    <name evidence="10" type="ORF">SAMN04489793_1135</name>
</gene>
<dbReference type="GO" id="GO:0016787">
    <property type="term" value="F:hydrolase activity"/>
    <property type="evidence" value="ECO:0007669"/>
    <property type="project" value="UniProtKB-KW"/>
</dbReference>
<dbReference type="Proteomes" id="UP000182241">
    <property type="component" value="Unassembled WGS sequence"/>
</dbReference>
<evidence type="ECO:0000256" key="2">
    <source>
        <dbReference type="ARBA" id="ARBA00022649"/>
    </source>
</evidence>
<dbReference type="Gene3D" id="3.40.50.1010">
    <property type="entry name" value="5'-nuclease"/>
    <property type="match status" value="1"/>
</dbReference>
<dbReference type="HAMAP" id="MF_00265">
    <property type="entry name" value="VapC_Nob1"/>
    <property type="match status" value="1"/>
</dbReference>
<dbReference type="InterPro" id="IPR029060">
    <property type="entry name" value="PIN-like_dom_sf"/>
</dbReference>
<dbReference type="InterPro" id="IPR022907">
    <property type="entry name" value="VapC_family"/>
</dbReference>
<feature type="binding site" evidence="8">
    <location>
        <position position="102"/>
    </location>
    <ligand>
        <name>Mg(2+)</name>
        <dbReference type="ChEBI" id="CHEBI:18420"/>
    </ligand>
</feature>
<dbReference type="PANTHER" id="PTHR33653">
    <property type="entry name" value="RIBONUCLEASE VAPC2"/>
    <property type="match status" value="1"/>
</dbReference>
<keyword evidence="6 8" id="KW-0460">Magnesium</keyword>
<evidence type="ECO:0000256" key="7">
    <source>
        <dbReference type="ARBA" id="ARBA00038093"/>
    </source>
</evidence>
<keyword evidence="4 8" id="KW-0479">Metal-binding</keyword>
<organism evidence="10 11">
    <name type="scientific">Tsukamurella tyrosinosolvens</name>
    <dbReference type="NCBI Taxonomy" id="57704"/>
    <lineage>
        <taxon>Bacteria</taxon>
        <taxon>Bacillati</taxon>
        <taxon>Actinomycetota</taxon>
        <taxon>Actinomycetes</taxon>
        <taxon>Mycobacteriales</taxon>
        <taxon>Tsukamurellaceae</taxon>
        <taxon>Tsukamurella</taxon>
    </lineage>
</organism>
<feature type="binding site" evidence="8">
    <location>
        <position position="5"/>
    </location>
    <ligand>
        <name>Mg(2+)</name>
        <dbReference type="ChEBI" id="CHEBI:18420"/>
    </ligand>
</feature>
<evidence type="ECO:0000256" key="6">
    <source>
        <dbReference type="ARBA" id="ARBA00022842"/>
    </source>
</evidence>
<name>A0A1H4NDD2_TSUTY</name>
<dbReference type="EMBL" id="FNSA01000003">
    <property type="protein sequence ID" value="SEB93236.1"/>
    <property type="molecule type" value="Genomic_DNA"/>
</dbReference>
<protein>
    <recommendedName>
        <fullName evidence="8">Ribonuclease VapC</fullName>
        <shortName evidence="8">RNase VapC</shortName>
        <ecNumber evidence="8">3.1.-.-</ecNumber>
    </recommendedName>
    <alternativeName>
        <fullName evidence="8">Toxin VapC</fullName>
    </alternativeName>
</protein>